<evidence type="ECO:0000313" key="10">
    <source>
        <dbReference type="EMBL" id="KXL54258.1"/>
    </source>
</evidence>
<evidence type="ECO:0000256" key="4">
    <source>
        <dbReference type="ARBA" id="ARBA00023277"/>
    </source>
</evidence>
<keyword evidence="12" id="KW-1185">Reference proteome</keyword>
<feature type="signal peptide" evidence="8">
    <location>
        <begin position="1"/>
        <end position="23"/>
    </location>
</feature>
<name>A0A136WI66_9FIRM</name>
<dbReference type="OrthoDB" id="9800475at2"/>
<dbReference type="Proteomes" id="UP000070539">
    <property type="component" value="Unassembled WGS sequence"/>
</dbReference>
<dbReference type="EMBL" id="LRVM01000001">
    <property type="protein sequence ID" value="KXL54383.1"/>
    <property type="molecule type" value="Genomic_DNA"/>
</dbReference>
<dbReference type="EMBL" id="LRVM01000001">
    <property type="protein sequence ID" value="KXL54258.1"/>
    <property type="molecule type" value="Genomic_DNA"/>
</dbReference>
<dbReference type="GO" id="GO:0030245">
    <property type="term" value="P:cellulose catabolic process"/>
    <property type="evidence" value="ECO:0007669"/>
    <property type="project" value="UniProtKB-KW"/>
</dbReference>
<dbReference type="STRING" id="36847.CLNEO_03600"/>
<evidence type="ECO:0000256" key="1">
    <source>
        <dbReference type="ARBA" id="ARBA00005641"/>
    </source>
</evidence>
<feature type="domain" description="Glycoside hydrolase family 5" evidence="9">
    <location>
        <begin position="280"/>
        <end position="583"/>
    </location>
</feature>
<feature type="chain" id="PRO_5038211895" evidence="8">
    <location>
        <begin position="24"/>
        <end position="629"/>
    </location>
</feature>
<dbReference type="PANTHER" id="PTHR31297">
    <property type="entry name" value="GLUCAN ENDO-1,6-BETA-GLUCOSIDASE B"/>
    <property type="match status" value="1"/>
</dbReference>
<protein>
    <submittedName>
        <fullName evidence="10">Endoglucanase C307</fullName>
        <ecNumber evidence="10">3.2.1.4</ecNumber>
    </submittedName>
</protein>
<comment type="similarity">
    <text evidence="1 7">Belongs to the glycosyl hydrolase 5 (cellulase A) family.</text>
</comment>
<evidence type="ECO:0000256" key="2">
    <source>
        <dbReference type="ARBA" id="ARBA00022801"/>
    </source>
</evidence>
<reference evidence="10 12" key="1">
    <citation type="submission" date="2016-01" db="EMBL/GenBank/DDBJ databases">
        <title>Genome sequence of Clostridium neopropionicum X4, DSM-3847.</title>
        <authorList>
            <person name="Poehlein A."/>
            <person name="Beck M.H."/>
            <person name="Bengelsdorf F.R."/>
            <person name="Daniel R."/>
            <person name="Duerre P."/>
        </authorList>
    </citation>
    <scope>NUCLEOTIDE SEQUENCE [LARGE SCALE GENOMIC DNA]</scope>
    <source>
        <strain evidence="10 12">DSM-3847</strain>
    </source>
</reference>
<dbReference type="Pfam" id="PF00150">
    <property type="entry name" value="Cellulase"/>
    <property type="match status" value="1"/>
</dbReference>
<dbReference type="GO" id="GO:0008422">
    <property type="term" value="F:beta-glucosidase activity"/>
    <property type="evidence" value="ECO:0007669"/>
    <property type="project" value="TreeGrafter"/>
</dbReference>
<organism evidence="10 12">
    <name type="scientific">Anaerotignum neopropionicum</name>
    <dbReference type="NCBI Taxonomy" id="36847"/>
    <lineage>
        <taxon>Bacteria</taxon>
        <taxon>Bacillati</taxon>
        <taxon>Bacillota</taxon>
        <taxon>Clostridia</taxon>
        <taxon>Lachnospirales</taxon>
        <taxon>Anaerotignaceae</taxon>
        <taxon>Anaerotignum</taxon>
    </lineage>
</organism>
<dbReference type="AlphaFoldDB" id="A0A136WI66"/>
<dbReference type="RefSeq" id="WP_066083883.1">
    <property type="nucleotide sequence ID" value="NZ_LRVM01000001.1"/>
</dbReference>
<evidence type="ECO:0000313" key="11">
    <source>
        <dbReference type="EMBL" id="KXL54383.1"/>
    </source>
</evidence>
<evidence type="ECO:0000256" key="6">
    <source>
        <dbReference type="ARBA" id="ARBA00023326"/>
    </source>
</evidence>
<keyword evidence="6" id="KW-0624">Polysaccharide degradation</keyword>
<dbReference type="PANTHER" id="PTHR31297:SF41">
    <property type="entry name" value="ENDOGLUCANASE, PUTATIVE (AFU_ORTHOLOGUE AFUA_5G01830)-RELATED"/>
    <property type="match status" value="1"/>
</dbReference>
<dbReference type="GO" id="GO:0009986">
    <property type="term" value="C:cell surface"/>
    <property type="evidence" value="ECO:0007669"/>
    <property type="project" value="TreeGrafter"/>
</dbReference>
<dbReference type="InterPro" id="IPR050386">
    <property type="entry name" value="Glycosyl_hydrolase_5"/>
</dbReference>
<evidence type="ECO:0000259" key="9">
    <source>
        <dbReference type="Pfam" id="PF00150"/>
    </source>
</evidence>
<evidence type="ECO:0000256" key="5">
    <source>
        <dbReference type="ARBA" id="ARBA00023295"/>
    </source>
</evidence>
<dbReference type="InterPro" id="IPR001547">
    <property type="entry name" value="Glyco_hydro_5"/>
</dbReference>
<evidence type="ECO:0000256" key="7">
    <source>
        <dbReference type="RuleBase" id="RU361153"/>
    </source>
</evidence>
<dbReference type="GO" id="GO:0008810">
    <property type="term" value="F:cellulase activity"/>
    <property type="evidence" value="ECO:0007669"/>
    <property type="project" value="UniProtKB-EC"/>
</dbReference>
<evidence type="ECO:0000313" key="12">
    <source>
        <dbReference type="Proteomes" id="UP000070539"/>
    </source>
</evidence>
<evidence type="ECO:0000256" key="8">
    <source>
        <dbReference type="SAM" id="SignalP"/>
    </source>
</evidence>
<keyword evidence="3" id="KW-0136">Cellulose degradation</keyword>
<keyword evidence="8" id="KW-0732">Signal</keyword>
<evidence type="ECO:0000256" key="3">
    <source>
        <dbReference type="ARBA" id="ARBA00023001"/>
    </source>
</evidence>
<sequence length="629" mass="71144">MKKILFACFLVIAMLLGMTGCNTNSNSASSTINQDTLPEELKKAYTLNIAGDELFKKYEETITVGELSELIQTTLSQMYHIGELKVLSEAKAMYNDDVAKRYDMVELLYLAEAERIFGYEKIQELKERYSAPIINERYSLVEKRMDNTYGECSIQYCCIDLSEIDESRFSGLLLPGRAGAHVEFFLKYCDLSTGEKILTLDENQKFNPESSVSIQDALLVMTRYYGSKLPEAVFVLPKEIGIHSIDKALYTGSTTLPDASNQQLPQWKGMLLCHETWTIDGANGCDVDDIVMENDIKTLAECGFNFARVGISFSRLQSANTLTGTIYPQEGTLNLREIEYLDQILSWGMEYGVHIQFVMFEVPGANGDVKKQEVMFDLNDSIFTDEQLQKDVADIWGALARRYKDIPNNYLSFNLMNEPNHPNDQAYVAAYLPSIEAIRKESADRVLVADVHDMDITGEEMAKQGVALSYHLYEPREFCVPNMYLYAKNPSAFDAYDWPYTDKDGKVWDANACLNQSDLLVTPLELKEIAKKNNVGFMIGEWGCFYDGEGGTLFPFAYSNEIRKKFFTDIIHAFEENGIGWSYGSYIGGLGLVTPYPVPDADVTYEKIPNSAHYKVKENYDIFHGLLAE</sequence>
<dbReference type="EC" id="3.2.1.4" evidence="10"/>
<keyword evidence="4" id="KW-0119">Carbohydrate metabolism</keyword>
<accession>A0A136WI66</accession>
<dbReference type="Gene3D" id="3.20.20.80">
    <property type="entry name" value="Glycosidases"/>
    <property type="match status" value="1"/>
</dbReference>
<comment type="caution">
    <text evidence="10">The sequence shown here is derived from an EMBL/GenBank/DDBJ whole genome shotgun (WGS) entry which is preliminary data.</text>
</comment>
<proteinExistence type="inferred from homology"/>
<dbReference type="SUPFAM" id="SSF51445">
    <property type="entry name" value="(Trans)glycosidases"/>
    <property type="match status" value="1"/>
</dbReference>
<dbReference type="GO" id="GO:0005576">
    <property type="term" value="C:extracellular region"/>
    <property type="evidence" value="ECO:0007669"/>
    <property type="project" value="TreeGrafter"/>
</dbReference>
<dbReference type="PROSITE" id="PS51257">
    <property type="entry name" value="PROKAR_LIPOPROTEIN"/>
    <property type="match status" value="1"/>
</dbReference>
<gene>
    <name evidence="10" type="ORF">CLNEO_03600</name>
    <name evidence="11" type="ORF">CLNEO_04890</name>
</gene>
<keyword evidence="2 7" id="KW-0378">Hydrolase</keyword>
<dbReference type="InterPro" id="IPR017853">
    <property type="entry name" value="GH"/>
</dbReference>
<keyword evidence="5 7" id="KW-0326">Glycosidase</keyword>